<dbReference type="EMBL" id="HF563609">
    <property type="protein sequence ID" value="CCP26876.1"/>
    <property type="molecule type" value="Genomic_DNA"/>
</dbReference>
<keyword evidence="6" id="KW-0067">ATP-binding</keyword>
<keyword evidence="6" id="KW-0648">Protein biosynthesis</keyword>
<dbReference type="GO" id="GO:0006412">
    <property type="term" value="P:translation"/>
    <property type="evidence" value="ECO:0007669"/>
    <property type="project" value="UniProtKB-UniRule"/>
</dbReference>
<dbReference type="InterPro" id="IPR036113">
    <property type="entry name" value="Asp/Glu-ADT_sf_sub_c"/>
</dbReference>
<reference evidence="8" key="1">
    <citation type="journal article" date="2013" name="Genome Announc.">
        <title>First genome sequence of a syntrophic acetate-oxidizing bacterium, Tepidanaerobacter acetatoxydans strain Re1.</title>
        <authorList>
            <person name="Manzoor S."/>
            <person name="Bongcam-Rudloff E."/>
            <person name="Schnurer A."/>
            <person name="Muller B."/>
        </authorList>
    </citation>
    <scope>NUCLEOTIDE SEQUENCE [LARGE SCALE GENOMIC DNA]</scope>
    <source>
        <strain evidence="8">Re1</strain>
    </source>
</reference>
<dbReference type="GO" id="GO:0050567">
    <property type="term" value="F:glutaminyl-tRNA synthase (glutamine-hydrolyzing) activity"/>
    <property type="evidence" value="ECO:0007669"/>
    <property type="project" value="UniProtKB-UniRule"/>
</dbReference>
<proteinExistence type="inferred from homology"/>
<keyword evidence="6 7" id="KW-0436">Ligase</keyword>
<dbReference type="InterPro" id="IPR003837">
    <property type="entry name" value="GatC"/>
</dbReference>
<organism evidence="7 8">
    <name type="scientific">Tepidanaerobacter acetatoxydans (strain DSM 21804 / JCM 16047 / Re1)</name>
    <dbReference type="NCBI Taxonomy" id="1209989"/>
    <lineage>
        <taxon>Bacteria</taxon>
        <taxon>Bacillati</taxon>
        <taxon>Bacillota</taxon>
        <taxon>Clostridia</taxon>
        <taxon>Thermosediminibacterales</taxon>
        <taxon>Tepidanaerobacteraceae</taxon>
        <taxon>Tepidanaerobacter</taxon>
    </lineage>
</organism>
<comment type="subunit">
    <text evidence="2 6">Heterotrimer of A, B and C subunits.</text>
</comment>
<dbReference type="Pfam" id="PF02686">
    <property type="entry name" value="GatC"/>
    <property type="match status" value="1"/>
</dbReference>
<dbReference type="GO" id="GO:0016740">
    <property type="term" value="F:transferase activity"/>
    <property type="evidence" value="ECO:0007669"/>
    <property type="project" value="UniProtKB-KW"/>
</dbReference>
<dbReference type="GO" id="GO:0070681">
    <property type="term" value="P:glutaminyl-tRNAGln biosynthesis via transamidation"/>
    <property type="evidence" value="ECO:0007669"/>
    <property type="project" value="TreeGrafter"/>
</dbReference>
<dbReference type="PANTHER" id="PTHR15004">
    <property type="entry name" value="GLUTAMYL-TRNA(GLN) AMIDOTRANSFERASE SUBUNIT C, MITOCHONDRIAL"/>
    <property type="match status" value="1"/>
</dbReference>
<evidence type="ECO:0000256" key="3">
    <source>
        <dbReference type="ARBA" id="ARBA00024799"/>
    </source>
</evidence>
<protein>
    <recommendedName>
        <fullName evidence="6">Aspartyl/glutamyl-tRNA(Asn/Gln) amidotransferase subunit C</fullName>
        <shortName evidence="6">Asp/Glu-ADT subunit C</shortName>
        <ecNumber evidence="6">6.3.5.-</ecNumber>
    </recommendedName>
</protein>
<dbReference type="HAMAP" id="MF_00122">
    <property type="entry name" value="GatC"/>
    <property type="match status" value="1"/>
</dbReference>
<evidence type="ECO:0000256" key="2">
    <source>
        <dbReference type="ARBA" id="ARBA00011123"/>
    </source>
</evidence>
<gene>
    <name evidence="6 7" type="primary">gatC</name>
    <name evidence="7" type="ordered locus">TEPIRE1_2053</name>
</gene>
<dbReference type="HOGENOM" id="CLU_105899_6_1_9"/>
<keyword evidence="6" id="KW-0547">Nucleotide-binding</keyword>
<comment type="catalytic activity">
    <reaction evidence="4 6">
        <text>L-aspartyl-tRNA(Asn) + L-glutamine + ATP + H2O = L-asparaginyl-tRNA(Asn) + L-glutamate + ADP + phosphate + 2 H(+)</text>
        <dbReference type="Rhea" id="RHEA:14513"/>
        <dbReference type="Rhea" id="RHEA-COMP:9674"/>
        <dbReference type="Rhea" id="RHEA-COMP:9677"/>
        <dbReference type="ChEBI" id="CHEBI:15377"/>
        <dbReference type="ChEBI" id="CHEBI:15378"/>
        <dbReference type="ChEBI" id="CHEBI:29985"/>
        <dbReference type="ChEBI" id="CHEBI:30616"/>
        <dbReference type="ChEBI" id="CHEBI:43474"/>
        <dbReference type="ChEBI" id="CHEBI:58359"/>
        <dbReference type="ChEBI" id="CHEBI:78515"/>
        <dbReference type="ChEBI" id="CHEBI:78516"/>
        <dbReference type="ChEBI" id="CHEBI:456216"/>
    </reaction>
</comment>
<accession>L0S141</accession>
<dbReference type="SUPFAM" id="SSF141000">
    <property type="entry name" value="Glu-tRNAGln amidotransferase C subunit"/>
    <property type="match status" value="1"/>
</dbReference>
<dbReference type="RefSeq" id="WP_013778958.1">
    <property type="nucleotide sequence ID" value="NC_015519.1"/>
</dbReference>
<dbReference type="EC" id="6.3.5.-" evidence="6"/>
<dbReference type="GO" id="GO:0006450">
    <property type="term" value="P:regulation of translational fidelity"/>
    <property type="evidence" value="ECO:0007669"/>
    <property type="project" value="InterPro"/>
</dbReference>
<dbReference type="eggNOG" id="COG0721">
    <property type="taxonomic scope" value="Bacteria"/>
</dbReference>
<evidence type="ECO:0000313" key="8">
    <source>
        <dbReference type="Proteomes" id="UP000010802"/>
    </source>
</evidence>
<keyword evidence="8" id="KW-1185">Reference proteome</keyword>
<evidence type="ECO:0000313" key="7">
    <source>
        <dbReference type="EMBL" id="CCP26876.1"/>
    </source>
</evidence>
<accession>F4LQN3</accession>
<evidence type="ECO:0000256" key="1">
    <source>
        <dbReference type="ARBA" id="ARBA00010757"/>
    </source>
</evidence>
<dbReference type="KEGG" id="tae:TepiRe1_2053"/>
<comment type="function">
    <text evidence="3 6">Allows the formation of correctly charged Asn-tRNA(Asn) or Gln-tRNA(Gln) through the transamidation of misacylated Asp-tRNA(Asn) or Glu-tRNA(Gln) in organisms which lack either or both of asparaginyl-tRNA or glutaminyl-tRNA synthetases. The reaction takes place in the presence of glutamine and ATP through an activated phospho-Asp-tRNA(Asn) or phospho-Glu-tRNA(Gln).</text>
</comment>
<dbReference type="KEGG" id="tep:TepRe1_1907"/>
<dbReference type="Gene3D" id="1.10.20.60">
    <property type="entry name" value="Glu-tRNAGln amidotransferase C subunit, N-terminal domain"/>
    <property type="match status" value="1"/>
</dbReference>
<name>F4LQN3_TEPAE</name>
<dbReference type="GO" id="GO:0050566">
    <property type="term" value="F:asparaginyl-tRNA synthase (glutamine-hydrolyzing) activity"/>
    <property type="evidence" value="ECO:0007669"/>
    <property type="project" value="RHEA"/>
</dbReference>
<keyword evidence="7" id="KW-0808">Transferase</keyword>
<evidence type="ECO:0000256" key="6">
    <source>
        <dbReference type="HAMAP-Rule" id="MF_00122"/>
    </source>
</evidence>
<comment type="similarity">
    <text evidence="1 6">Belongs to the GatC family.</text>
</comment>
<dbReference type="OrthoDB" id="9813938at2"/>
<dbReference type="NCBIfam" id="TIGR00135">
    <property type="entry name" value="gatC"/>
    <property type="match status" value="1"/>
</dbReference>
<dbReference type="AlphaFoldDB" id="F4LQN3"/>
<dbReference type="GO" id="GO:0005524">
    <property type="term" value="F:ATP binding"/>
    <property type="evidence" value="ECO:0007669"/>
    <property type="project" value="UniProtKB-KW"/>
</dbReference>
<evidence type="ECO:0000256" key="4">
    <source>
        <dbReference type="ARBA" id="ARBA00047380"/>
    </source>
</evidence>
<dbReference type="STRING" id="1209989.TepRe1_1907"/>
<comment type="catalytic activity">
    <reaction evidence="5 6">
        <text>L-glutamyl-tRNA(Gln) + L-glutamine + ATP + H2O = L-glutaminyl-tRNA(Gln) + L-glutamate + ADP + phosphate + H(+)</text>
        <dbReference type="Rhea" id="RHEA:17521"/>
        <dbReference type="Rhea" id="RHEA-COMP:9681"/>
        <dbReference type="Rhea" id="RHEA-COMP:9684"/>
        <dbReference type="ChEBI" id="CHEBI:15377"/>
        <dbReference type="ChEBI" id="CHEBI:15378"/>
        <dbReference type="ChEBI" id="CHEBI:29985"/>
        <dbReference type="ChEBI" id="CHEBI:30616"/>
        <dbReference type="ChEBI" id="CHEBI:43474"/>
        <dbReference type="ChEBI" id="CHEBI:58359"/>
        <dbReference type="ChEBI" id="CHEBI:78520"/>
        <dbReference type="ChEBI" id="CHEBI:78521"/>
        <dbReference type="ChEBI" id="CHEBI:456216"/>
    </reaction>
</comment>
<dbReference type="PANTHER" id="PTHR15004:SF0">
    <property type="entry name" value="GLUTAMYL-TRNA(GLN) AMIDOTRANSFERASE SUBUNIT C, MITOCHONDRIAL"/>
    <property type="match status" value="1"/>
</dbReference>
<evidence type="ECO:0000256" key="5">
    <source>
        <dbReference type="ARBA" id="ARBA00047913"/>
    </source>
</evidence>
<dbReference type="PATRIC" id="fig|1209989.3.peg.2369"/>
<dbReference type="Proteomes" id="UP000010802">
    <property type="component" value="Chromosome"/>
</dbReference>
<sequence>MIMDKDTVGRMADIAHMYISEEEKSRISKELSFLLECFDKLNQADTEGVMPTIHPITDRNILREDVVWESLPIEEVLKNSPDKDNRFFRVPRIIEE</sequence>